<dbReference type="InterPro" id="IPR013780">
    <property type="entry name" value="Glyco_hydro_b"/>
</dbReference>
<feature type="domain" description="Beta-galactosidase trimerisation" evidence="12">
    <location>
        <begin position="411"/>
        <end position="601"/>
    </location>
</feature>
<dbReference type="Proteomes" id="UP000280507">
    <property type="component" value="Unassembled WGS sequence"/>
</dbReference>
<feature type="active site" description="Proton donor" evidence="9">
    <location>
        <position position="142"/>
    </location>
</feature>
<dbReference type="InterPro" id="IPR013529">
    <property type="entry name" value="Glyco_hydro_42_N"/>
</dbReference>
<evidence type="ECO:0000259" key="11">
    <source>
        <dbReference type="Pfam" id="PF02449"/>
    </source>
</evidence>
<dbReference type="Pfam" id="PF08532">
    <property type="entry name" value="Glyco_hydro_42M"/>
    <property type="match status" value="1"/>
</dbReference>
<evidence type="ECO:0000256" key="3">
    <source>
        <dbReference type="ARBA" id="ARBA00012756"/>
    </source>
</evidence>
<dbReference type="Gene3D" id="3.40.50.880">
    <property type="match status" value="1"/>
</dbReference>
<dbReference type="Gene3D" id="3.20.20.80">
    <property type="entry name" value="Glycosidases"/>
    <property type="match status" value="1"/>
</dbReference>
<proteinExistence type="inferred from homology"/>
<dbReference type="PANTHER" id="PTHR36447:SF2">
    <property type="entry name" value="BETA-GALACTOSIDASE YESZ"/>
    <property type="match status" value="1"/>
</dbReference>
<dbReference type="InterPro" id="IPR013738">
    <property type="entry name" value="Beta_galactosidase_Trimer"/>
</dbReference>
<dbReference type="SUPFAM" id="SSF51011">
    <property type="entry name" value="Glycosyl hydrolase domain"/>
    <property type="match status" value="1"/>
</dbReference>
<dbReference type="SUPFAM" id="SSF52317">
    <property type="entry name" value="Class I glutamine amidotransferase-like"/>
    <property type="match status" value="1"/>
</dbReference>
<gene>
    <name evidence="13" type="ORF">EBI00_11820</name>
</gene>
<dbReference type="InterPro" id="IPR003476">
    <property type="entry name" value="Glyco_hydro_42"/>
</dbReference>
<feature type="binding site" evidence="10">
    <location>
        <position position="322"/>
    </location>
    <ligand>
        <name>substrate</name>
    </ligand>
</feature>
<sequence length="656" mass="74562">MKLGVCYYPEHWPKSRWVEDAKHMQRIGIEFVRIGEFSWSKIEPTPGEFHWEWLAESLDILHAHGLKVILGTPTATPPKWLVDRHPSMLAKDEQGRVRHFGSRRHYTFASLEYREECRRIVTLMAQRYGQHPAVASWQTDNEYGCHNTILSYAEADLAAFRLWLAEKYGTVAALNKAWGNVFWSMDYRSFDEIELPNLTVTEANPSHRLDFQRCCSDQVVAFNKLQVDILREHSTGRDLVHNYMGFFTAFDHHKVGQDLDVASWDTYPLGFLDQEAIYTAEEKHQYMRVGHPDFGAFHHDLYRGCGKGRLWIMEQQPGPVNWAPHNPTPANGAVRLWTWEAFSHGAELVSYFRWRQAPFGQEQMHAGLLRPDAEEAEAAQEARQVAEEVKRLSASLGLDADELMSLPSAGKVALMFDYDACWSLDIQPQSRAYRYLFWCYRMYEALRELGLSVDIIPSNASLDTYELLVLPAQAHISPELHDRLGAYQGVLFAGPRTGSKTDSYQIPENLAPGPLASLLPLTVERVDALPEHTQPAVSGRWGAGNLKHWHEQIKTTLPCWLKDDGGNPVLMGEGRHYYLGSCIDTEVLKASLAKLAEMANLPTYYLPKGVRVRERGNVIFVFNYGVSPVFFAPENAALLMGDPMIKAAGVSIWKKN</sequence>
<keyword evidence="4" id="KW-0479">Metal-binding</keyword>
<dbReference type="InterPro" id="IPR029062">
    <property type="entry name" value="Class_I_gatase-like"/>
</dbReference>
<dbReference type="PANTHER" id="PTHR36447">
    <property type="entry name" value="BETA-GALACTOSIDASE GANA"/>
    <property type="match status" value="1"/>
</dbReference>
<feature type="domain" description="Glycoside hydrolase family 42 N-terminal" evidence="11">
    <location>
        <begin position="6"/>
        <end position="392"/>
    </location>
</feature>
<dbReference type="GO" id="GO:0004565">
    <property type="term" value="F:beta-galactosidase activity"/>
    <property type="evidence" value="ECO:0007669"/>
    <property type="project" value="UniProtKB-EC"/>
</dbReference>
<dbReference type="AlphaFoldDB" id="A0A3M8Q0G0"/>
<dbReference type="PIRSF" id="PIRSF001084">
    <property type="entry name" value="B-galactosidase"/>
    <property type="match status" value="1"/>
</dbReference>
<evidence type="ECO:0000256" key="9">
    <source>
        <dbReference type="PIRSR" id="PIRSR001084-1"/>
    </source>
</evidence>
<dbReference type="Pfam" id="PF02449">
    <property type="entry name" value="Glyco_hydro_42"/>
    <property type="match status" value="1"/>
</dbReference>
<evidence type="ECO:0000256" key="6">
    <source>
        <dbReference type="ARBA" id="ARBA00022833"/>
    </source>
</evidence>
<feature type="binding site" evidence="10">
    <location>
        <position position="103"/>
    </location>
    <ligand>
        <name>substrate</name>
    </ligand>
</feature>
<accession>A0A3M8Q0G0</accession>
<reference evidence="13 14" key="1">
    <citation type="journal article" date="2012" name="Int. J. Syst. Evol. Microbiol.">
        <title>Marinomonas hwangdonensis sp. nov., isolated from seawater.</title>
        <authorList>
            <person name="Jung Y.T."/>
            <person name="Oh T.K."/>
            <person name="Yoon J.H."/>
        </authorList>
    </citation>
    <scope>NUCLEOTIDE SEQUENCE [LARGE SCALE GENOMIC DNA]</scope>
    <source>
        <strain evidence="13 14">HDW-15</strain>
    </source>
</reference>
<feature type="binding site" evidence="10">
    <location>
        <position position="141"/>
    </location>
    <ligand>
        <name>substrate</name>
    </ligand>
</feature>
<keyword evidence="7 8" id="KW-0326">Glycosidase</keyword>
<dbReference type="RefSeq" id="WP_123096141.1">
    <property type="nucleotide sequence ID" value="NZ_RIZG01000007.1"/>
</dbReference>
<dbReference type="CDD" id="cd03143">
    <property type="entry name" value="A4_beta-galactosidase_middle_domain"/>
    <property type="match status" value="1"/>
</dbReference>
<dbReference type="GO" id="GO:0009341">
    <property type="term" value="C:beta-galactosidase complex"/>
    <property type="evidence" value="ECO:0007669"/>
    <property type="project" value="InterPro"/>
</dbReference>
<evidence type="ECO:0000256" key="1">
    <source>
        <dbReference type="ARBA" id="ARBA00001412"/>
    </source>
</evidence>
<evidence type="ECO:0000259" key="12">
    <source>
        <dbReference type="Pfam" id="PF08532"/>
    </source>
</evidence>
<protein>
    <recommendedName>
        <fullName evidence="3 8">Beta-galactosidase</fullName>
        <shortName evidence="8">Beta-gal</shortName>
        <ecNumber evidence="3 8">3.2.1.23</ecNumber>
    </recommendedName>
</protein>
<name>A0A3M8Q0G0_9GAMM</name>
<comment type="caution">
    <text evidence="13">The sequence shown here is derived from an EMBL/GenBank/DDBJ whole genome shotgun (WGS) entry which is preliminary data.</text>
</comment>
<dbReference type="SUPFAM" id="SSF51445">
    <property type="entry name" value="(Trans)glycosidases"/>
    <property type="match status" value="1"/>
</dbReference>
<dbReference type="EC" id="3.2.1.23" evidence="3 8"/>
<dbReference type="OrthoDB" id="9800974at2"/>
<evidence type="ECO:0000313" key="13">
    <source>
        <dbReference type="EMBL" id="RNF49617.1"/>
    </source>
</evidence>
<evidence type="ECO:0000256" key="7">
    <source>
        <dbReference type="ARBA" id="ARBA00023295"/>
    </source>
</evidence>
<dbReference type="InterPro" id="IPR017853">
    <property type="entry name" value="GH"/>
</dbReference>
<feature type="active site" description="Nucleophile" evidence="9">
    <location>
        <position position="314"/>
    </location>
</feature>
<dbReference type="Gene3D" id="2.60.40.1180">
    <property type="entry name" value="Golgi alpha-mannosidase II"/>
    <property type="match status" value="1"/>
</dbReference>
<evidence type="ECO:0000313" key="14">
    <source>
        <dbReference type="Proteomes" id="UP000280507"/>
    </source>
</evidence>
<comment type="catalytic activity">
    <reaction evidence="1 8">
        <text>Hydrolysis of terminal non-reducing beta-D-galactose residues in beta-D-galactosides.</text>
        <dbReference type="EC" id="3.2.1.23"/>
    </reaction>
</comment>
<evidence type="ECO:0000256" key="5">
    <source>
        <dbReference type="ARBA" id="ARBA00022801"/>
    </source>
</evidence>
<dbReference type="GO" id="GO:0005975">
    <property type="term" value="P:carbohydrate metabolic process"/>
    <property type="evidence" value="ECO:0007669"/>
    <property type="project" value="InterPro"/>
</dbReference>
<keyword evidence="6" id="KW-0862">Zinc</keyword>
<evidence type="ECO:0000256" key="8">
    <source>
        <dbReference type="PIRNR" id="PIRNR001084"/>
    </source>
</evidence>
<evidence type="ECO:0000256" key="10">
    <source>
        <dbReference type="PIRSR" id="PIRSR001084-2"/>
    </source>
</evidence>
<dbReference type="GO" id="GO:0046872">
    <property type="term" value="F:metal ion binding"/>
    <property type="evidence" value="ECO:0007669"/>
    <property type="project" value="UniProtKB-KW"/>
</dbReference>
<keyword evidence="14" id="KW-1185">Reference proteome</keyword>
<dbReference type="EMBL" id="RIZG01000007">
    <property type="protein sequence ID" value="RNF49617.1"/>
    <property type="molecule type" value="Genomic_DNA"/>
</dbReference>
<organism evidence="13 14">
    <name type="scientific">Marinomonas hwangdonensis</name>
    <dbReference type="NCBI Taxonomy" id="1053647"/>
    <lineage>
        <taxon>Bacteria</taxon>
        <taxon>Pseudomonadati</taxon>
        <taxon>Pseudomonadota</taxon>
        <taxon>Gammaproteobacteria</taxon>
        <taxon>Oceanospirillales</taxon>
        <taxon>Oceanospirillaceae</taxon>
        <taxon>Marinomonas</taxon>
    </lineage>
</organism>
<evidence type="ECO:0000256" key="4">
    <source>
        <dbReference type="ARBA" id="ARBA00022723"/>
    </source>
</evidence>
<evidence type="ECO:0000256" key="2">
    <source>
        <dbReference type="ARBA" id="ARBA00005940"/>
    </source>
</evidence>
<keyword evidence="5 8" id="KW-0378">Hydrolase</keyword>
<comment type="similarity">
    <text evidence="2 8">Belongs to the glycosyl hydrolase 42 family.</text>
</comment>